<organism evidence="8 9">
    <name type="scientific">Polychaeton citri CBS 116435</name>
    <dbReference type="NCBI Taxonomy" id="1314669"/>
    <lineage>
        <taxon>Eukaryota</taxon>
        <taxon>Fungi</taxon>
        <taxon>Dikarya</taxon>
        <taxon>Ascomycota</taxon>
        <taxon>Pezizomycotina</taxon>
        <taxon>Dothideomycetes</taxon>
        <taxon>Dothideomycetidae</taxon>
        <taxon>Capnodiales</taxon>
        <taxon>Capnodiaceae</taxon>
        <taxon>Polychaeton</taxon>
    </lineage>
</organism>
<feature type="transmembrane region" description="Helical" evidence="6">
    <location>
        <begin position="172"/>
        <end position="191"/>
    </location>
</feature>
<evidence type="ECO:0000259" key="7">
    <source>
        <dbReference type="Pfam" id="PF20684"/>
    </source>
</evidence>
<evidence type="ECO:0000256" key="5">
    <source>
        <dbReference type="ARBA" id="ARBA00038359"/>
    </source>
</evidence>
<dbReference type="GO" id="GO:0016020">
    <property type="term" value="C:membrane"/>
    <property type="evidence" value="ECO:0007669"/>
    <property type="project" value="UniProtKB-SubCell"/>
</dbReference>
<dbReference type="PANTHER" id="PTHR33048:SF165">
    <property type="entry name" value="INTEGRAL MEMBRANE PROTEIN"/>
    <property type="match status" value="1"/>
</dbReference>
<dbReference type="InterPro" id="IPR049326">
    <property type="entry name" value="Rhodopsin_dom_fungi"/>
</dbReference>
<evidence type="ECO:0000256" key="6">
    <source>
        <dbReference type="SAM" id="Phobius"/>
    </source>
</evidence>
<evidence type="ECO:0000256" key="2">
    <source>
        <dbReference type="ARBA" id="ARBA00022692"/>
    </source>
</evidence>
<feature type="transmembrane region" description="Helical" evidence="6">
    <location>
        <begin position="83"/>
        <end position="107"/>
    </location>
</feature>
<name>A0A9P4Q8K9_9PEZI</name>
<feature type="transmembrane region" description="Helical" evidence="6">
    <location>
        <begin position="119"/>
        <end position="141"/>
    </location>
</feature>
<comment type="caution">
    <text evidence="8">The sequence shown here is derived from an EMBL/GenBank/DDBJ whole genome shotgun (WGS) entry which is preliminary data.</text>
</comment>
<keyword evidence="3 6" id="KW-1133">Transmembrane helix</keyword>
<sequence>YGGAGPLVLGISWAEALLATVILIVRAYGALVLERAGWDLFWSTVAWVTAFTSQAFITVAVSYGSGNHISNLDAHDVEQSIRWSWLGQLIAIMAIGFGKIAVIALVLRVQGPTHKKKSYVLHFIWISNTVINIAQVVLLLYQCTPVQKLWNESLPGECDGRVRAEYTGFFQGSWSAASDFVLAVYPVFVFWPLNISTRRKIGLCFLLGGGLLAAVAGTLKTIYIQLAPSTQDVSYAIYPLVVCAYTEMWVTIIVGNIPQLRIVFVRVVRHTKA</sequence>
<dbReference type="Proteomes" id="UP000799441">
    <property type="component" value="Unassembled WGS sequence"/>
</dbReference>
<dbReference type="InterPro" id="IPR052337">
    <property type="entry name" value="SAT4-like"/>
</dbReference>
<feature type="transmembrane region" description="Helical" evidence="6">
    <location>
        <begin position="40"/>
        <end position="63"/>
    </location>
</feature>
<evidence type="ECO:0000313" key="9">
    <source>
        <dbReference type="Proteomes" id="UP000799441"/>
    </source>
</evidence>
<feature type="transmembrane region" description="Helical" evidence="6">
    <location>
        <begin position="6"/>
        <end position="28"/>
    </location>
</feature>
<gene>
    <name evidence="8" type="ORF">K431DRAFT_209419</name>
</gene>
<comment type="subcellular location">
    <subcellularLocation>
        <location evidence="1">Membrane</location>
        <topology evidence="1">Multi-pass membrane protein</topology>
    </subcellularLocation>
</comment>
<keyword evidence="9" id="KW-1185">Reference proteome</keyword>
<feature type="non-terminal residue" evidence="8">
    <location>
        <position position="273"/>
    </location>
</feature>
<reference evidence="8" key="1">
    <citation type="journal article" date="2020" name="Stud. Mycol.">
        <title>101 Dothideomycetes genomes: a test case for predicting lifestyles and emergence of pathogens.</title>
        <authorList>
            <person name="Haridas S."/>
            <person name="Albert R."/>
            <person name="Binder M."/>
            <person name="Bloem J."/>
            <person name="Labutti K."/>
            <person name="Salamov A."/>
            <person name="Andreopoulos B."/>
            <person name="Baker S."/>
            <person name="Barry K."/>
            <person name="Bills G."/>
            <person name="Bluhm B."/>
            <person name="Cannon C."/>
            <person name="Castanera R."/>
            <person name="Culley D."/>
            <person name="Daum C."/>
            <person name="Ezra D."/>
            <person name="Gonzalez J."/>
            <person name="Henrissat B."/>
            <person name="Kuo A."/>
            <person name="Liang C."/>
            <person name="Lipzen A."/>
            <person name="Lutzoni F."/>
            <person name="Magnuson J."/>
            <person name="Mondo S."/>
            <person name="Nolan M."/>
            <person name="Ohm R."/>
            <person name="Pangilinan J."/>
            <person name="Park H.-J."/>
            <person name="Ramirez L."/>
            <person name="Alfaro M."/>
            <person name="Sun H."/>
            <person name="Tritt A."/>
            <person name="Yoshinaga Y."/>
            <person name="Zwiers L.-H."/>
            <person name="Turgeon B."/>
            <person name="Goodwin S."/>
            <person name="Spatafora J."/>
            <person name="Crous P."/>
            <person name="Grigoriev I."/>
        </authorList>
    </citation>
    <scope>NUCLEOTIDE SEQUENCE</scope>
    <source>
        <strain evidence="8">CBS 116435</strain>
    </source>
</reference>
<dbReference type="PANTHER" id="PTHR33048">
    <property type="entry name" value="PTH11-LIKE INTEGRAL MEMBRANE PROTEIN (AFU_ORTHOLOGUE AFUA_5G11245)"/>
    <property type="match status" value="1"/>
</dbReference>
<evidence type="ECO:0000256" key="3">
    <source>
        <dbReference type="ARBA" id="ARBA00022989"/>
    </source>
</evidence>
<evidence type="ECO:0000256" key="1">
    <source>
        <dbReference type="ARBA" id="ARBA00004141"/>
    </source>
</evidence>
<feature type="transmembrane region" description="Helical" evidence="6">
    <location>
        <begin position="203"/>
        <end position="224"/>
    </location>
</feature>
<feature type="non-terminal residue" evidence="8">
    <location>
        <position position="1"/>
    </location>
</feature>
<comment type="similarity">
    <text evidence="5">Belongs to the SAT4 family.</text>
</comment>
<dbReference type="EMBL" id="MU003787">
    <property type="protein sequence ID" value="KAF2721794.1"/>
    <property type="molecule type" value="Genomic_DNA"/>
</dbReference>
<feature type="transmembrane region" description="Helical" evidence="6">
    <location>
        <begin position="236"/>
        <end position="257"/>
    </location>
</feature>
<keyword evidence="2 6" id="KW-0812">Transmembrane</keyword>
<evidence type="ECO:0000313" key="8">
    <source>
        <dbReference type="EMBL" id="KAF2721794.1"/>
    </source>
</evidence>
<feature type="domain" description="Rhodopsin" evidence="7">
    <location>
        <begin position="31"/>
        <end position="265"/>
    </location>
</feature>
<dbReference type="Pfam" id="PF20684">
    <property type="entry name" value="Fung_rhodopsin"/>
    <property type="match status" value="1"/>
</dbReference>
<dbReference type="AlphaFoldDB" id="A0A9P4Q8K9"/>
<evidence type="ECO:0000256" key="4">
    <source>
        <dbReference type="ARBA" id="ARBA00023136"/>
    </source>
</evidence>
<protein>
    <recommendedName>
        <fullName evidence="7">Rhodopsin domain-containing protein</fullName>
    </recommendedName>
</protein>
<keyword evidence="4 6" id="KW-0472">Membrane</keyword>
<proteinExistence type="inferred from homology"/>
<accession>A0A9P4Q8K9</accession>
<dbReference type="OrthoDB" id="3934549at2759"/>